<protein>
    <submittedName>
        <fullName evidence="1">Uncharacterized protein</fullName>
    </submittedName>
</protein>
<comment type="caution">
    <text evidence="1">The sequence shown here is derived from an EMBL/GenBank/DDBJ whole genome shotgun (WGS) entry which is preliminary data.</text>
</comment>
<proteinExistence type="predicted"/>
<dbReference type="PATRIC" id="fig|1265820.5.peg.2621"/>
<dbReference type="AlphaFoldDB" id="W7BVI8"/>
<sequence>MIVVAREVHFKVVITDRNNDKNVGVKDVVISVFNGLLLSPFKRKFNRKNNVFSPVENSERFVSVKKHLDELDKKK</sequence>
<evidence type="ECO:0000313" key="2">
    <source>
        <dbReference type="Proteomes" id="UP000019254"/>
    </source>
</evidence>
<organism evidence="1 2">
    <name type="scientific">Listeria cornellensis FSL F6-0969</name>
    <dbReference type="NCBI Taxonomy" id="1265820"/>
    <lineage>
        <taxon>Bacteria</taxon>
        <taxon>Bacillati</taxon>
        <taxon>Bacillota</taxon>
        <taxon>Bacilli</taxon>
        <taxon>Bacillales</taxon>
        <taxon>Listeriaceae</taxon>
        <taxon>Listeria</taxon>
    </lineage>
</organism>
<dbReference type="STRING" id="1265820.PCORN_13257"/>
<dbReference type="Proteomes" id="UP000019254">
    <property type="component" value="Unassembled WGS sequence"/>
</dbReference>
<reference evidence="1 2" key="1">
    <citation type="journal article" date="2014" name="Int. J. Syst. Evol. Microbiol.">
        <title>Listeria floridensis sp. nov., Listeria aquatica sp. nov., Listeria cornellensis sp. nov., Listeria riparia sp. nov. and Listeria grandensis sp. nov., from agricultural and natural environments.</title>
        <authorList>
            <person name="den Bakker H.C."/>
            <person name="Warchocki S."/>
            <person name="Wright E.M."/>
            <person name="Allred A.F."/>
            <person name="Ahlstrom C."/>
            <person name="Manuel C.S."/>
            <person name="Stasiewicz M.J."/>
            <person name="Burrell A."/>
            <person name="Roof S."/>
            <person name="Strawn L."/>
            <person name="Fortes E.D."/>
            <person name="Nightingale K.K."/>
            <person name="Kephart D."/>
            <person name="Wiedmann M."/>
        </authorList>
    </citation>
    <scope>NUCLEOTIDE SEQUENCE [LARGE SCALE GENOMIC DNA]</scope>
    <source>
        <strain evidence="2">FSL F6-969</strain>
    </source>
</reference>
<name>W7BVI8_9LIST</name>
<accession>W7BVI8</accession>
<keyword evidence="2" id="KW-1185">Reference proteome</keyword>
<dbReference type="EMBL" id="AODE01000026">
    <property type="protein sequence ID" value="EUJ27301.1"/>
    <property type="molecule type" value="Genomic_DNA"/>
</dbReference>
<evidence type="ECO:0000313" key="1">
    <source>
        <dbReference type="EMBL" id="EUJ27301.1"/>
    </source>
</evidence>
<gene>
    <name evidence="1" type="ORF">PCORN_13257</name>
</gene>